<dbReference type="SUPFAM" id="SSF63380">
    <property type="entry name" value="Riboflavin synthase domain-like"/>
    <property type="match status" value="1"/>
</dbReference>
<keyword evidence="5" id="KW-0349">Heme</keyword>
<comment type="catalytic activity">
    <reaction evidence="14">
        <text>2 nitric oxide + NADH + 2 O2 = 2 nitrate + NAD(+) + H(+)</text>
        <dbReference type="Rhea" id="RHEA:19469"/>
        <dbReference type="ChEBI" id="CHEBI:15378"/>
        <dbReference type="ChEBI" id="CHEBI:15379"/>
        <dbReference type="ChEBI" id="CHEBI:16480"/>
        <dbReference type="ChEBI" id="CHEBI:17632"/>
        <dbReference type="ChEBI" id="CHEBI:57540"/>
        <dbReference type="ChEBI" id="CHEBI:57945"/>
        <dbReference type="EC" id="1.14.12.17"/>
    </reaction>
</comment>
<evidence type="ECO:0000256" key="12">
    <source>
        <dbReference type="ARBA" id="ARBA00023004"/>
    </source>
</evidence>
<keyword evidence="13" id="KW-0520">NAD</keyword>
<organism evidence="17 18">
    <name type="scientific">Clostridium cadaveris</name>
    <dbReference type="NCBI Taxonomy" id="1529"/>
    <lineage>
        <taxon>Bacteria</taxon>
        <taxon>Bacillati</taxon>
        <taxon>Bacillota</taxon>
        <taxon>Clostridia</taxon>
        <taxon>Eubacteriales</taxon>
        <taxon>Clostridiaceae</taxon>
        <taxon>Clostridium</taxon>
    </lineage>
</organism>
<dbReference type="GO" id="GO:0008941">
    <property type="term" value="F:nitric oxide dioxygenase NAD(P)H activity"/>
    <property type="evidence" value="ECO:0007669"/>
    <property type="project" value="UniProtKB-EC"/>
</dbReference>
<dbReference type="RefSeq" id="WP_074846508.1">
    <property type="nucleotide sequence ID" value="NZ_FOOE01000031.1"/>
</dbReference>
<dbReference type="GO" id="GO:0071949">
    <property type="term" value="F:FAD binding"/>
    <property type="evidence" value="ECO:0007669"/>
    <property type="project" value="TreeGrafter"/>
</dbReference>
<accession>A0A1I2PPC4</accession>
<evidence type="ECO:0000256" key="5">
    <source>
        <dbReference type="ARBA" id="ARBA00022617"/>
    </source>
</evidence>
<dbReference type="AlphaFoldDB" id="A0A1I2PPC4"/>
<evidence type="ECO:0000256" key="13">
    <source>
        <dbReference type="ARBA" id="ARBA00023027"/>
    </source>
</evidence>
<dbReference type="GO" id="GO:0071500">
    <property type="term" value="P:cellular response to nitrosative stress"/>
    <property type="evidence" value="ECO:0007669"/>
    <property type="project" value="TreeGrafter"/>
</dbReference>
<dbReference type="PRINTS" id="PR00410">
    <property type="entry name" value="PHEHYDRXLASE"/>
</dbReference>
<dbReference type="InterPro" id="IPR008333">
    <property type="entry name" value="Cbr1-like_FAD-bd_dom"/>
</dbReference>
<feature type="domain" description="FAD-binding FR-type" evidence="16">
    <location>
        <begin position="7"/>
        <end position="113"/>
    </location>
</feature>
<keyword evidence="9" id="KW-0274">FAD</keyword>
<evidence type="ECO:0000256" key="2">
    <source>
        <dbReference type="ARBA" id="ARBA00001974"/>
    </source>
</evidence>
<comment type="catalytic activity">
    <reaction evidence="15">
        <text>2 nitric oxide + NADPH + 2 O2 = 2 nitrate + NADP(+) + H(+)</text>
        <dbReference type="Rhea" id="RHEA:19465"/>
        <dbReference type="ChEBI" id="CHEBI:15378"/>
        <dbReference type="ChEBI" id="CHEBI:15379"/>
        <dbReference type="ChEBI" id="CHEBI:16480"/>
        <dbReference type="ChEBI" id="CHEBI:17632"/>
        <dbReference type="ChEBI" id="CHEBI:57783"/>
        <dbReference type="ChEBI" id="CHEBI:58349"/>
        <dbReference type="EC" id="1.14.12.17"/>
    </reaction>
</comment>
<dbReference type="GO" id="GO:0046872">
    <property type="term" value="F:metal ion binding"/>
    <property type="evidence" value="ECO:0007669"/>
    <property type="project" value="UniProtKB-KW"/>
</dbReference>
<comment type="cofactor">
    <cofactor evidence="2">
        <name>FAD</name>
        <dbReference type="ChEBI" id="CHEBI:57692"/>
    </cofactor>
</comment>
<evidence type="ECO:0000256" key="6">
    <source>
        <dbReference type="ARBA" id="ARBA00022621"/>
    </source>
</evidence>
<dbReference type="EC" id="1.14.12.17" evidence="4"/>
<evidence type="ECO:0000256" key="8">
    <source>
        <dbReference type="ARBA" id="ARBA00022723"/>
    </source>
</evidence>
<dbReference type="GO" id="GO:0005344">
    <property type="term" value="F:oxygen carrier activity"/>
    <property type="evidence" value="ECO:0007669"/>
    <property type="project" value="UniProtKB-KW"/>
</dbReference>
<dbReference type="PROSITE" id="PS51384">
    <property type="entry name" value="FAD_FR"/>
    <property type="match status" value="1"/>
</dbReference>
<reference evidence="17 18" key="1">
    <citation type="submission" date="2016-10" db="EMBL/GenBank/DDBJ databases">
        <authorList>
            <person name="de Groot N.N."/>
        </authorList>
    </citation>
    <scope>NUCLEOTIDE SEQUENCE [LARGE SCALE GENOMIC DNA]</scope>
    <source>
        <strain evidence="17 18">NLAE-zl-G419</strain>
    </source>
</reference>
<dbReference type="OrthoDB" id="9801223at2"/>
<dbReference type="Gene3D" id="3.40.50.80">
    <property type="entry name" value="Nucleotide-binding domain of ferredoxin-NADP reductase (FNR) module"/>
    <property type="match status" value="1"/>
</dbReference>
<dbReference type="Proteomes" id="UP000182135">
    <property type="component" value="Unassembled WGS sequence"/>
</dbReference>
<dbReference type="eggNOG" id="COG1018">
    <property type="taxonomic scope" value="Bacteria"/>
</dbReference>
<keyword evidence="8" id="KW-0479">Metal-binding</keyword>
<dbReference type="Gene3D" id="2.40.30.10">
    <property type="entry name" value="Translation factors"/>
    <property type="match status" value="1"/>
</dbReference>
<comment type="cofactor">
    <cofactor evidence="1">
        <name>heme b</name>
        <dbReference type="ChEBI" id="CHEBI:60344"/>
    </cofactor>
</comment>
<dbReference type="FunFam" id="3.40.50.80:FF:000010">
    <property type="entry name" value="Flavohemoprotein"/>
    <property type="match status" value="1"/>
</dbReference>
<dbReference type="InterPro" id="IPR017938">
    <property type="entry name" value="Riboflavin_synthase-like_b-brl"/>
</dbReference>
<dbReference type="SUPFAM" id="SSF52343">
    <property type="entry name" value="Ferredoxin reductase-like, C-terminal NADP-linked domain"/>
    <property type="match status" value="1"/>
</dbReference>
<evidence type="ECO:0000313" key="17">
    <source>
        <dbReference type="EMBL" id="SFG18085.1"/>
    </source>
</evidence>
<keyword evidence="11" id="KW-0560">Oxidoreductase</keyword>
<keyword evidence="6" id="KW-0813">Transport</keyword>
<keyword evidence="17" id="KW-0223">Dioxygenase</keyword>
<keyword evidence="10" id="KW-0521">NADP</keyword>
<dbReference type="EMBL" id="FOOE01000031">
    <property type="protein sequence ID" value="SFG18085.1"/>
    <property type="molecule type" value="Genomic_DNA"/>
</dbReference>
<dbReference type="InterPro" id="IPR017927">
    <property type="entry name" value="FAD-bd_FR_type"/>
</dbReference>
<dbReference type="Pfam" id="PF00970">
    <property type="entry name" value="FAD_binding_6"/>
    <property type="match status" value="1"/>
</dbReference>
<dbReference type="PANTHER" id="PTHR43396">
    <property type="entry name" value="FLAVOHEMOPROTEIN"/>
    <property type="match status" value="1"/>
</dbReference>
<evidence type="ECO:0000256" key="9">
    <source>
        <dbReference type="ARBA" id="ARBA00022827"/>
    </source>
</evidence>
<dbReference type="CDD" id="cd06184">
    <property type="entry name" value="flavohem_like_fad_nad_binding"/>
    <property type="match status" value="1"/>
</dbReference>
<keyword evidence="18" id="KW-1185">Reference proteome</keyword>
<keyword evidence="6" id="KW-0561">Oxygen transport</keyword>
<dbReference type="InterPro" id="IPR039261">
    <property type="entry name" value="FNR_nucleotide-bd"/>
</dbReference>
<sequence length="246" mass="28122">MINGNWNGFRELVLVDKVEECSDIISFYFKAKDGGELAVHKAGQFLPFKIKTEDPKYKDVMRTYSLSNHPNDFVYRISVKKVEGGLISTFLHENFNIGDSIEAMVPTGTFTIKNRPKSRPIVLISGGIGVTPLLSMLYDESKRNSNIHFIQAVQNSKMHPFKDEIELTSKRMGTKNTVFYSKPLEEDKEGVNYDFEGRVTKEWINENLSLESDFYFCGPPPFMKGLESSLLELGVDKDRINYEFFA</sequence>
<evidence type="ECO:0000256" key="15">
    <source>
        <dbReference type="ARBA" id="ARBA00049433"/>
    </source>
</evidence>
<dbReference type="Pfam" id="PF00175">
    <property type="entry name" value="NAD_binding_1"/>
    <property type="match status" value="1"/>
</dbReference>
<dbReference type="GO" id="GO:0046210">
    <property type="term" value="P:nitric oxide catabolic process"/>
    <property type="evidence" value="ECO:0007669"/>
    <property type="project" value="TreeGrafter"/>
</dbReference>
<evidence type="ECO:0000256" key="7">
    <source>
        <dbReference type="ARBA" id="ARBA00022630"/>
    </source>
</evidence>
<dbReference type="STRING" id="1529.SAMN04487885_13130"/>
<evidence type="ECO:0000313" key="18">
    <source>
        <dbReference type="Proteomes" id="UP000182135"/>
    </source>
</evidence>
<evidence type="ECO:0000256" key="4">
    <source>
        <dbReference type="ARBA" id="ARBA00012229"/>
    </source>
</evidence>
<dbReference type="PANTHER" id="PTHR43396:SF3">
    <property type="entry name" value="FLAVOHEMOPROTEIN"/>
    <property type="match status" value="1"/>
</dbReference>
<keyword evidence="12" id="KW-0408">Iron</keyword>
<gene>
    <name evidence="17" type="ORF">SAMN04487885_13130</name>
</gene>
<evidence type="ECO:0000256" key="3">
    <source>
        <dbReference type="ARBA" id="ARBA00006401"/>
    </source>
</evidence>
<evidence type="ECO:0000256" key="14">
    <source>
        <dbReference type="ARBA" id="ARBA00048649"/>
    </source>
</evidence>
<evidence type="ECO:0000259" key="16">
    <source>
        <dbReference type="PROSITE" id="PS51384"/>
    </source>
</evidence>
<evidence type="ECO:0000256" key="10">
    <source>
        <dbReference type="ARBA" id="ARBA00022857"/>
    </source>
</evidence>
<evidence type="ECO:0000256" key="11">
    <source>
        <dbReference type="ARBA" id="ARBA00023002"/>
    </source>
</evidence>
<evidence type="ECO:0000256" key="1">
    <source>
        <dbReference type="ARBA" id="ARBA00001970"/>
    </source>
</evidence>
<protein>
    <recommendedName>
        <fullName evidence="4">nitric oxide dioxygenase</fullName>
        <ecNumber evidence="4">1.14.12.17</ecNumber>
    </recommendedName>
</protein>
<name>A0A1I2PPC4_9CLOT</name>
<comment type="similarity">
    <text evidence="3">In the C-terminal section; belongs to the flavoprotein pyridine nucleotide cytochrome reductase family.</text>
</comment>
<proteinExistence type="inferred from homology"/>
<keyword evidence="7" id="KW-0285">Flavoprotein</keyword>
<dbReference type="InterPro" id="IPR001433">
    <property type="entry name" value="OxRdtase_FAD/NAD-bd"/>
</dbReference>